<dbReference type="SUPFAM" id="SSF55136">
    <property type="entry name" value="Probable bacterial effector-binding domain"/>
    <property type="match status" value="1"/>
</dbReference>
<dbReference type="InterPro" id="IPR010499">
    <property type="entry name" value="AraC_E-bd"/>
</dbReference>
<organism evidence="2 3">
    <name type="scientific">Paenibacillus contaminans</name>
    <dbReference type="NCBI Taxonomy" id="450362"/>
    <lineage>
        <taxon>Bacteria</taxon>
        <taxon>Bacillati</taxon>
        <taxon>Bacillota</taxon>
        <taxon>Bacilli</taxon>
        <taxon>Bacillales</taxon>
        <taxon>Paenibacillaceae</taxon>
        <taxon>Paenibacillus</taxon>
    </lineage>
</organism>
<dbReference type="Proteomes" id="UP000250369">
    <property type="component" value="Unassembled WGS sequence"/>
</dbReference>
<proteinExistence type="predicted"/>
<evidence type="ECO:0000313" key="3">
    <source>
        <dbReference type="Proteomes" id="UP000250369"/>
    </source>
</evidence>
<dbReference type="EMBL" id="QMFB01000001">
    <property type="protein sequence ID" value="RAV23226.1"/>
    <property type="molecule type" value="Genomic_DNA"/>
</dbReference>
<dbReference type="AlphaFoldDB" id="A0A329MWR3"/>
<dbReference type="RefSeq" id="WP_113029336.1">
    <property type="nucleotide sequence ID" value="NZ_QMFB01000001.1"/>
</dbReference>
<dbReference type="SMART" id="SM00871">
    <property type="entry name" value="AraC_E_bind"/>
    <property type="match status" value="1"/>
</dbReference>
<reference evidence="2 3" key="1">
    <citation type="journal article" date="2009" name="Int. J. Syst. Evol. Microbiol.">
        <title>Paenibacillus contaminans sp. nov., isolated from a contaminated laboratory plate.</title>
        <authorList>
            <person name="Chou J.H."/>
            <person name="Lee J.H."/>
            <person name="Lin M.C."/>
            <person name="Chang P.S."/>
            <person name="Arun A.B."/>
            <person name="Young C.C."/>
            <person name="Chen W.M."/>
        </authorList>
    </citation>
    <scope>NUCLEOTIDE SEQUENCE [LARGE SCALE GENOMIC DNA]</scope>
    <source>
        <strain evidence="2 3">CKOBP-6</strain>
    </source>
</reference>
<feature type="domain" description="AraC effector-binding" evidence="1">
    <location>
        <begin position="1"/>
        <end position="154"/>
    </location>
</feature>
<gene>
    <name evidence="2" type="ORF">DQG23_03270</name>
</gene>
<protein>
    <recommendedName>
        <fullName evidence="1">AraC effector-binding domain-containing protein</fullName>
    </recommendedName>
</protein>
<dbReference type="InterPro" id="IPR029441">
    <property type="entry name" value="Cass2"/>
</dbReference>
<dbReference type="InterPro" id="IPR011256">
    <property type="entry name" value="Reg_factor_effector_dom_sf"/>
</dbReference>
<evidence type="ECO:0000259" key="1">
    <source>
        <dbReference type="SMART" id="SM00871"/>
    </source>
</evidence>
<dbReference type="OrthoDB" id="2593652at2"/>
<accession>A0A329MWR3</accession>
<keyword evidence="3" id="KW-1185">Reference proteome</keyword>
<evidence type="ECO:0000313" key="2">
    <source>
        <dbReference type="EMBL" id="RAV23226.1"/>
    </source>
</evidence>
<sequence>MTCEIVTRTFILDGIRKECLFKDFPTAISSVKAEFADRTQGISSEADTELIFYRTTDEELHPERHENFYYGRLVNGDSELAEGLERIRITEQKFVSTVYRGIIEDIWKGYQAINEYLKEHSLQKDSSSVVVELYDQRFNPEFADSEMEIYMPIKV</sequence>
<comment type="caution">
    <text evidence="2">The sequence shown here is derived from an EMBL/GenBank/DDBJ whole genome shotgun (WGS) entry which is preliminary data.</text>
</comment>
<name>A0A329MWR3_9BACL</name>
<dbReference type="Pfam" id="PF14526">
    <property type="entry name" value="Cass2"/>
    <property type="match status" value="1"/>
</dbReference>
<dbReference type="Gene3D" id="3.20.80.10">
    <property type="entry name" value="Regulatory factor, effector binding domain"/>
    <property type="match status" value="1"/>
</dbReference>